<accession>B3S4C4</accession>
<dbReference type="InterPro" id="IPR026928">
    <property type="entry name" value="FAX/IsoI-like"/>
</dbReference>
<reference evidence="4 5" key="1">
    <citation type="journal article" date="2008" name="Nature">
        <title>The Trichoplax genome and the nature of placozoans.</title>
        <authorList>
            <person name="Srivastava M."/>
            <person name="Begovic E."/>
            <person name="Chapman J."/>
            <person name="Putnam N.H."/>
            <person name="Hellsten U."/>
            <person name="Kawashima T."/>
            <person name="Kuo A."/>
            <person name="Mitros T."/>
            <person name="Salamov A."/>
            <person name="Carpenter M.L."/>
            <person name="Signorovitch A.Y."/>
            <person name="Moreno M.A."/>
            <person name="Kamm K."/>
            <person name="Grimwood J."/>
            <person name="Schmutz J."/>
            <person name="Shapiro H."/>
            <person name="Grigoriev I.V."/>
            <person name="Buss L.W."/>
            <person name="Schierwater B."/>
            <person name="Dellaporta S.L."/>
            <person name="Rokhsar D.S."/>
        </authorList>
    </citation>
    <scope>NUCLEOTIDE SEQUENCE [LARGE SCALE GENOMIC DNA]</scope>
    <source>
        <strain evidence="4 5">Grell-BS-1999</strain>
    </source>
</reference>
<dbReference type="InterPro" id="IPR036282">
    <property type="entry name" value="Glutathione-S-Trfase_C_sf"/>
</dbReference>
<dbReference type="AlphaFoldDB" id="B3S4C4"/>
<dbReference type="GeneID" id="6756371"/>
<dbReference type="Pfam" id="PF17172">
    <property type="entry name" value="GST_N_4"/>
    <property type="match status" value="1"/>
</dbReference>
<dbReference type="InterPro" id="IPR040079">
    <property type="entry name" value="Glutathione_S-Trfase"/>
</dbReference>
<dbReference type="Pfam" id="PF17171">
    <property type="entry name" value="GST_C_6"/>
    <property type="match status" value="1"/>
</dbReference>
<dbReference type="OrthoDB" id="5809458at2759"/>
<dbReference type="KEGG" id="tad:TRIADDRAFT_5603"/>
<feature type="domain" description="Metaxin glutathione S-transferase" evidence="2">
    <location>
        <begin position="147"/>
        <end position="211"/>
    </location>
</feature>
<protein>
    <recommendedName>
        <fullName evidence="6">GST N-terminal domain-containing protein</fullName>
    </recommendedName>
</protein>
<dbReference type="SFLD" id="SFLDG01180">
    <property type="entry name" value="SUF1"/>
    <property type="match status" value="1"/>
</dbReference>
<dbReference type="InterPro" id="IPR012336">
    <property type="entry name" value="Thioredoxin-like_fold"/>
</dbReference>
<dbReference type="Gene3D" id="1.20.1050.10">
    <property type="match status" value="1"/>
</dbReference>
<dbReference type="PANTHER" id="PTHR12289:SF41">
    <property type="entry name" value="FAILED AXON CONNECTIONS-RELATED"/>
    <property type="match status" value="1"/>
</dbReference>
<comment type="similarity">
    <text evidence="1">Belongs to the FAX family.</text>
</comment>
<dbReference type="SUPFAM" id="SSF52833">
    <property type="entry name" value="Thioredoxin-like"/>
    <property type="match status" value="1"/>
</dbReference>
<dbReference type="SUPFAM" id="SSF47616">
    <property type="entry name" value="GST C-terminal domain-like"/>
    <property type="match status" value="1"/>
</dbReference>
<dbReference type="Gene3D" id="3.40.30.10">
    <property type="entry name" value="Glutaredoxin"/>
    <property type="match status" value="1"/>
</dbReference>
<gene>
    <name evidence="4" type="ORF">TRIADDRAFT_5603</name>
</gene>
<dbReference type="PANTHER" id="PTHR12289">
    <property type="entry name" value="METAXIN RELATED"/>
    <property type="match status" value="1"/>
</dbReference>
<proteinExistence type="inferred from homology"/>
<evidence type="ECO:0008006" key="6">
    <source>
        <dbReference type="Google" id="ProtNLM"/>
    </source>
</evidence>
<dbReference type="SFLD" id="SFLDS00019">
    <property type="entry name" value="Glutathione_Transferase_(cytos"/>
    <property type="match status" value="1"/>
</dbReference>
<dbReference type="EMBL" id="DS985249">
    <property type="protein sequence ID" value="EDV22436.1"/>
    <property type="molecule type" value="Genomic_DNA"/>
</dbReference>
<dbReference type="CDD" id="cd03193">
    <property type="entry name" value="GST_C_Metaxin"/>
    <property type="match status" value="1"/>
</dbReference>
<feature type="domain" description="Thioredoxin-like fold" evidence="3">
    <location>
        <begin position="6"/>
        <end position="93"/>
    </location>
</feature>
<dbReference type="RefSeq" id="XP_002114980.1">
    <property type="nucleotide sequence ID" value="XM_002114944.1"/>
</dbReference>
<dbReference type="FunCoup" id="B3S4C4">
    <property type="interactions" value="1208"/>
</dbReference>
<name>B3S4C4_TRIAD</name>
<dbReference type="Proteomes" id="UP000009022">
    <property type="component" value="Unassembled WGS sequence"/>
</dbReference>
<dbReference type="InParanoid" id="B3S4C4"/>
<dbReference type="GO" id="GO:0005737">
    <property type="term" value="C:cytoplasm"/>
    <property type="evidence" value="ECO:0000318"/>
    <property type="project" value="GO_Central"/>
</dbReference>
<dbReference type="HOGENOM" id="CLU_044137_1_0_1"/>
<evidence type="ECO:0000313" key="4">
    <source>
        <dbReference type="EMBL" id="EDV22436.1"/>
    </source>
</evidence>
<dbReference type="OMA" id="QFPRTGC"/>
<evidence type="ECO:0000259" key="3">
    <source>
        <dbReference type="Pfam" id="PF17172"/>
    </source>
</evidence>
<dbReference type="eggNOG" id="KOG4244">
    <property type="taxonomic scope" value="Eukaryota"/>
</dbReference>
<dbReference type="InterPro" id="IPR036249">
    <property type="entry name" value="Thioredoxin-like_sf"/>
</dbReference>
<dbReference type="PhylomeDB" id="B3S4C4"/>
<evidence type="ECO:0000259" key="2">
    <source>
        <dbReference type="Pfam" id="PF17171"/>
    </source>
</evidence>
<feature type="non-terminal residue" evidence="4">
    <location>
        <position position="221"/>
    </location>
</feature>
<keyword evidence="5" id="KW-1185">Reference proteome</keyword>
<dbReference type="SFLD" id="SFLDG01200">
    <property type="entry name" value="SUF1.1"/>
    <property type="match status" value="1"/>
</dbReference>
<dbReference type="InterPro" id="IPR050931">
    <property type="entry name" value="Mito_Protein_Transport_Metaxin"/>
</dbReference>
<dbReference type="InterPro" id="IPR033468">
    <property type="entry name" value="Metaxin_GST"/>
</dbReference>
<feature type="non-terminal residue" evidence="4">
    <location>
        <position position="1"/>
    </location>
</feature>
<dbReference type="CTD" id="6756371"/>
<evidence type="ECO:0000313" key="5">
    <source>
        <dbReference type="Proteomes" id="UP000009022"/>
    </source>
</evidence>
<sequence length="221" mass="25865">VVSSSPFVLKLQTFLRMANIKYVHDPKNHFGRKGKMPWIELDGKDYCDSTFIIEFLRERFNLKIDNNLNEQQQSLARVIQKTIEENTLWAMIAYPRFVEDFEWFRQTSDLPWIVGIAFRIAIIPSIKKSMNRHGIGRHSPEEIRHIAKGDVKALSNLLNDKKYFLGDEPSTIDAVVFGFLANVLCGLRNGSWPNQMIKKEAPNLVAFFERMKEKYWPDWDQ</sequence>
<evidence type="ECO:0000256" key="1">
    <source>
        <dbReference type="ARBA" id="ARBA00006475"/>
    </source>
</evidence>
<organism evidence="4 5">
    <name type="scientific">Trichoplax adhaerens</name>
    <name type="common">Trichoplax reptans</name>
    <dbReference type="NCBI Taxonomy" id="10228"/>
    <lineage>
        <taxon>Eukaryota</taxon>
        <taxon>Metazoa</taxon>
        <taxon>Placozoa</taxon>
        <taxon>Uniplacotomia</taxon>
        <taxon>Trichoplacea</taxon>
        <taxon>Trichoplacidae</taxon>
        <taxon>Trichoplax</taxon>
    </lineage>
</organism>